<sequence length="388" mass="44887">VSSIAQAIKMAGYILRARHLKYFYFIAIAGSLFILLRSRAKSVQRSLPVEAPTHKVLIWDVGKRMERRFLRSFGSSNKDPFEFCTVRNCVLETSNDKIGEAAAVFFHLHMTKGPETLPKFHRPDQLWIFFTDESPLHTFMATKKYKMSDYNGIFNLSMTYRSDSDIPAAYGRTVELSEMEKSNMADLPNYATSRNRMVAILGSNCGGPNKRWPYVRELAKHVSVDIYGGCGTKTCPGHFTRDCDVMKDYKFYLAFENSNCREYITEKLWWNAFEKEVLPVVMGGSKEDYSRLCPPHSFIHVEDFEGPRHLAEYLKFLDSNHTAYNSYFAWKKKYRVLNEHGYFGSPSLHLCRICELLNSGRKEARVYDDLESFWNSKTDCRPPVWDGT</sequence>
<organism evidence="1 2">
    <name type="scientific">Ixodes persulcatus</name>
    <name type="common">Taiga tick</name>
    <dbReference type="NCBI Taxonomy" id="34615"/>
    <lineage>
        <taxon>Eukaryota</taxon>
        <taxon>Metazoa</taxon>
        <taxon>Ecdysozoa</taxon>
        <taxon>Arthropoda</taxon>
        <taxon>Chelicerata</taxon>
        <taxon>Arachnida</taxon>
        <taxon>Acari</taxon>
        <taxon>Parasitiformes</taxon>
        <taxon>Ixodida</taxon>
        <taxon>Ixodoidea</taxon>
        <taxon>Ixodidae</taxon>
        <taxon>Ixodinae</taxon>
        <taxon>Ixodes</taxon>
    </lineage>
</organism>
<gene>
    <name evidence="1" type="ORF">HPB47_004903</name>
</gene>
<dbReference type="Proteomes" id="UP000805193">
    <property type="component" value="Unassembled WGS sequence"/>
</dbReference>
<comment type="caution">
    <text evidence="1">The sequence shown here is derived from an EMBL/GenBank/DDBJ whole genome shotgun (WGS) entry which is preliminary data.</text>
</comment>
<name>A0AC60PEL1_IXOPE</name>
<protein>
    <submittedName>
        <fullName evidence="1">Uncharacterized protein</fullName>
    </submittedName>
</protein>
<evidence type="ECO:0000313" key="1">
    <source>
        <dbReference type="EMBL" id="KAG0418381.1"/>
    </source>
</evidence>
<evidence type="ECO:0000313" key="2">
    <source>
        <dbReference type="Proteomes" id="UP000805193"/>
    </source>
</evidence>
<feature type="non-terminal residue" evidence="1">
    <location>
        <position position="1"/>
    </location>
</feature>
<accession>A0AC60PEL1</accession>
<keyword evidence="2" id="KW-1185">Reference proteome</keyword>
<reference evidence="1 2" key="1">
    <citation type="journal article" date="2020" name="Cell">
        <title>Large-Scale Comparative Analyses of Tick Genomes Elucidate Their Genetic Diversity and Vector Capacities.</title>
        <authorList>
            <consortium name="Tick Genome and Microbiome Consortium (TIGMIC)"/>
            <person name="Jia N."/>
            <person name="Wang J."/>
            <person name="Shi W."/>
            <person name="Du L."/>
            <person name="Sun Y."/>
            <person name="Zhan W."/>
            <person name="Jiang J.F."/>
            <person name="Wang Q."/>
            <person name="Zhang B."/>
            <person name="Ji P."/>
            <person name="Bell-Sakyi L."/>
            <person name="Cui X.M."/>
            <person name="Yuan T.T."/>
            <person name="Jiang B.G."/>
            <person name="Yang W.F."/>
            <person name="Lam T.T."/>
            <person name="Chang Q.C."/>
            <person name="Ding S.J."/>
            <person name="Wang X.J."/>
            <person name="Zhu J.G."/>
            <person name="Ruan X.D."/>
            <person name="Zhao L."/>
            <person name="Wei J.T."/>
            <person name="Ye R.Z."/>
            <person name="Que T.C."/>
            <person name="Du C.H."/>
            <person name="Zhou Y.H."/>
            <person name="Cheng J.X."/>
            <person name="Dai P.F."/>
            <person name="Guo W.B."/>
            <person name="Han X.H."/>
            <person name="Huang E.J."/>
            <person name="Li L.F."/>
            <person name="Wei W."/>
            <person name="Gao Y.C."/>
            <person name="Liu J.Z."/>
            <person name="Shao H.Z."/>
            <person name="Wang X."/>
            <person name="Wang C.C."/>
            <person name="Yang T.C."/>
            <person name="Huo Q.B."/>
            <person name="Li W."/>
            <person name="Chen H.Y."/>
            <person name="Chen S.E."/>
            <person name="Zhou L.G."/>
            <person name="Ni X.B."/>
            <person name="Tian J.H."/>
            <person name="Sheng Y."/>
            <person name="Liu T."/>
            <person name="Pan Y.S."/>
            <person name="Xia L.Y."/>
            <person name="Li J."/>
            <person name="Zhao F."/>
            <person name="Cao W.C."/>
        </authorList>
    </citation>
    <scope>NUCLEOTIDE SEQUENCE [LARGE SCALE GENOMIC DNA]</scope>
    <source>
        <strain evidence="1">Iper-2018</strain>
    </source>
</reference>
<proteinExistence type="predicted"/>
<dbReference type="EMBL" id="JABSTQ010010739">
    <property type="protein sequence ID" value="KAG0418381.1"/>
    <property type="molecule type" value="Genomic_DNA"/>
</dbReference>